<gene>
    <name evidence="1" type="ORF">K1T71_006892</name>
</gene>
<evidence type="ECO:0000313" key="1">
    <source>
        <dbReference type="EMBL" id="KAJ0178019.1"/>
    </source>
</evidence>
<dbReference type="Proteomes" id="UP000824533">
    <property type="component" value="Linkage Group LG11"/>
</dbReference>
<accession>A0ACC1D209</accession>
<comment type="caution">
    <text evidence="1">The sequence shown here is derived from an EMBL/GenBank/DDBJ whole genome shotgun (WGS) entry which is preliminary data.</text>
</comment>
<name>A0ACC1D209_9NEOP</name>
<protein>
    <submittedName>
        <fullName evidence="1">Uncharacterized protein</fullName>
    </submittedName>
</protein>
<reference evidence="1 2" key="1">
    <citation type="journal article" date="2021" name="Front. Genet.">
        <title>Chromosome-Level Genome Assembly Reveals Significant Gene Expansion in the Toll and IMD Signaling Pathways of Dendrolimus kikuchii.</title>
        <authorList>
            <person name="Zhou J."/>
            <person name="Wu P."/>
            <person name="Xiong Z."/>
            <person name="Liu N."/>
            <person name="Zhao N."/>
            <person name="Ji M."/>
            <person name="Qiu Y."/>
            <person name="Yang B."/>
        </authorList>
    </citation>
    <scope>NUCLEOTIDE SEQUENCE [LARGE SCALE GENOMIC DNA]</scope>
    <source>
        <strain evidence="1">Ann1</strain>
    </source>
</reference>
<keyword evidence="2" id="KW-1185">Reference proteome</keyword>
<proteinExistence type="predicted"/>
<sequence length="249" mass="29037">MLKPKHRRYIVCSVNNKAEDVEYHENDKDTYKTEISNEIKALLPKITRKAKDILSEKSFGNKLASENGLKSYSNIDTIDDKLISDENVLRKASSNVYEVTERLPSIIHPVKDVSDNTEQVEYFYERPQLDKENLTNNFLNILSKYNIKVNDKLPNYALSRRNNDHNRFPTRLMHYPNNLRIPYGYNSLDHLPVDPILAVFLSNYGYYLPGMYGINRDYNNLYGYLASNNMHNNKPFGLYKIYSDTDSSN</sequence>
<evidence type="ECO:0000313" key="2">
    <source>
        <dbReference type="Proteomes" id="UP000824533"/>
    </source>
</evidence>
<organism evidence="1 2">
    <name type="scientific">Dendrolimus kikuchii</name>
    <dbReference type="NCBI Taxonomy" id="765133"/>
    <lineage>
        <taxon>Eukaryota</taxon>
        <taxon>Metazoa</taxon>
        <taxon>Ecdysozoa</taxon>
        <taxon>Arthropoda</taxon>
        <taxon>Hexapoda</taxon>
        <taxon>Insecta</taxon>
        <taxon>Pterygota</taxon>
        <taxon>Neoptera</taxon>
        <taxon>Endopterygota</taxon>
        <taxon>Lepidoptera</taxon>
        <taxon>Glossata</taxon>
        <taxon>Ditrysia</taxon>
        <taxon>Bombycoidea</taxon>
        <taxon>Lasiocampidae</taxon>
        <taxon>Dendrolimus</taxon>
    </lineage>
</organism>
<dbReference type="EMBL" id="CM034397">
    <property type="protein sequence ID" value="KAJ0178019.1"/>
    <property type="molecule type" value="Genomic_DNA"/>
</dbReference>